<sequence>MGFGAWFMNKAYTFGNAFYDLVMTRQSDRVVHKYEKMNKNLPPYVAMKTSVTSHSVDEKENKIIINLENNFRVVLQCIDGNVWKLSFIPPETVEFPSLIVNIDGKVNHVAVVLDEENEDFVSFKPATSESTKVKIIKKDFSIDILSKFNENTFVPSFGGIKFATRPNHQQPTNVSFGYSQCDEVKCLSNEWFGLGEKSNSVKKNGRKYLFWNFDSFGYVSDSDPLYQSIPFGIISSKFEIAPGKTERRFNGIYIDNYGLQQWDLTTDERFSANMESLPCNIYFMANSAKNAFEISKCYEMLTGTNPMVPLWVLGYHQCRWSYYPDTQVKQISQEFRDRDIPCDVIYLDIDYMEGYRDFTWSKTDFPNPRELLKWLHDRKFKVVVILDPGVKVDPNYDVYTSGVKGNYFLAHPNGKLYEGVVWPGATHMPCFTSAPVRKWWGDWYKGLIEDGVDGFWNDMNSPDVKVTPIEAGTMDDDLIHVMDEPYPSPQFHKDVHNIYGSAMAVASREGIEKFQRPLNKRSFLFARACFAGIQRVAGTWSGDNQSTWEHLAISLRLLMGQSICGQLMVGADIGGFRWNCTPELYARWIAFGSVFYPYCRTHTDKFTIQQEPWSFGQEVEQISKKFIRLRYQLMPYLYTLAALSSKRSIPMIRPLFYDFPNDEEVYNVEHLDTQGMLGSCLLVAPILKEKQNSRTVYLPKLEEGKWYDFFNPEQSYEGGQVITVQAPIDHLPLFARGGSIIPMREKSTTAVYDLHLEKMIFKSFGSKVSSLTNYLYLDDGATLDYEKGNYGLYEIENSDGQLKLLEGNGYPSQLQIGKDFETIEEFNAKFY</sequence>
<dbReference type="InterPro" id="IPR048395">
    <property type="entry name" value="Glyco_hydro_31_C"/>
</dbReference>
<evidence type="ECO:0000259" key="4">
    <source>
        <dbReference type="Pfam" id="PF13802"/>
    </source>
</evidence>
<dbReference type="InterPro" id="IPR011013">
    <property type="entry name" value="Gal_mutarotase_sf_dom"/>
</dbReference>
<dbReference type="Gene3D" id="2.60.40.1760">
    <property type="entry name" value="glycosyl hydrolase (family 31)"/>
    <property type="match status" value="1"/>
</dbReference>
<dbReference type="Pfam" id="PF13802">
    <property type="entry name" value="Gal_mutarotas_2"/>
    <property type="match status" value="1"/>
</dbReference>
<dbReference type="CDD" id="cd06604">
    <property type="entry name" value="GH31_glucosidase_II_MalA"/>
    <property type="match status" value="1"/>
</dbReference>
<dbReference type="GO" id="GO:0004553">
    <property type="term" value="F:hydrolase activity, hydrolyzing O-glycosyl compounds"/>
    <property type="evidence" value="ECO:0007669"/>
    <property type="project" value="InterPro"/>
</dbReference>
<dbReference type="CDD" id="cd14752">
    <property type="entry name" value="GH31_N"/>
    <property type="match status" value="1"/>
</dbReference>
<name>A0A6A5BZ60_NAEFO</name>
<dbReference type="RefSeq" id="XP_044562952.1">
    <property type="nucleotide sequence ID" value="XM_044705983.1"/>
</dbReference>
<feature type="domain" description="Glycosyl hydrolase family 31 C-terminal" evidence="5">
    <location>
        <begin position="649"/>
        <end position="741"/>
    </location>
</feature>
<dbReference type="Gene3D" id="3.20.20.80">
    <property type="entry name" value="Glycosidases"/>
    <property type="match status" value="1"/>
</dbReference>
<dbReference type="VEuPathDB" id="AmoebaDB:NfTy_056800"/>
<accession>A0A6A5BZ60</accession>
<dbReference type="GO" id="GO:0030246">
    <property type="term" value="F:carbohydrate binding"/>
    <property type="evidence" value="ECO:0007669"/>
    <property type="project" value="InterPro"/>
</dbReference>
<dbReference type="Proteomes" id="UP000444721">
    <property type="component" value="Unassembled WGS sequence"/>
</dbReference>
<feature type="domain" description="Glycoside hydrolase family 31 TIM barrel" evidence="3">
    <location>
        <begin position="306"/>
        <end position="640"/>
    </location>
</feature>
<evidence type="ECO:0000313" key="6">
    <source>
        <dbReference type="EMBL" id="KAF0978239.1"/>
    </source>
</evidence>
<dbReference type="InterPro" id="IPR017853">
    <property type="entry name" value="GH"/>
</dbReference>
<dbReference type="SUPFAM" id="SSF51011">
    <property type="entry name" value="Glycosyl hydrolase domain"/>
    <property type="match status" value="1"/>
</dbReference>
<dbReference type="SUPFAM" id="SSF51445">
    <property type="entry name" value="(Trans)glycosidases"/>
    <property type="match status" value="1"/>
</dbReference>
<dbReference type="PANTHER" id="PTHR22762">
    <property type="entry name" value="ALPHA-GLUCOSIDASE"/>
    <property type="match status" value="1"/>
</dbReference>
<dbReference type="InterPro" id="IPR025887">
    <property type="entry name" value="Glyco_hydro_31_N_dom"/>
</dbReference>
<dbReference type="InterPro" id="IPR000322">
    <property type="entry name" value="Glyco_hydro_31_TIM"/>
</dbReference>
<reference evidence="6 7" key="1">
    <citation type="journal article" date="2019" name="Sci. Rep.">
        <title>Nanopore sequencing improves the draft genome of the human pathogenic amoeba Naegleria fowleri.</title>
        <authorList>
            <person name="Liechti N."/>
            <person name="Schurch N."/>
            <person name="Bruggmann R."/>
            <person name="Wittwer M."/>
        </authorList>
    </citation>
    <scope>NUCLEOTIDE SEQUENCE [LARGE SCALE GENOMIC DNA]</scope>
    <source>
        <strain evidence="6 7">ATCC 30894</strain>
    </source>
</reference>
<protein>
    <submittedName>
        <fullName evidence="6">Uncharacterized protein</fullName>
    </submittedName>
</protein>
<dbReference type="AlphaFoldDB" id="A0A6A5BZ60"/>
<dbReference type="Pfam" id="PF01055">
    <property type="entry name" value="Glyco_hydro_31_2nd"/>
    <property type="match status" value="1"/>
</dbReference>
<gene>
    <name evidence="6" type="ORF">FDP41_002754</name>
</gene>
<comment type="similarity">
    <text evidence="1 2">Belongs to the glycosyl hydrolase 31 family.</text>
</comment>
<evidence type="ECO:0000259" key="3">
    <source>
        <dbReference type="Pfam" id="PF01055"/>
    </source>
</evidence>
<comment type="caution">
    <text evidence="6">The sequence shown here is derived from an EMBL/GenBank/DDBJ whole genome shotgun (WGS) entry which is preliminary data.</text>
</comment>
<proteinExistence type="inferred from homology"/>
<dbReference type="OMA" id="QGVDCFK"/>
<dbReference type="SUPFAM" id="SSF74650">
    <property type="entry name" value="Galactose mutarotase-like"/>
    <property type="match status" value="1"/>
</dbReference>
<dbReference type="VEuPathDB" id="AmoebaDB:NF0087240"/>
<keyword evidence="7" id="KW-1185">Reference proteome</keyword>
<dbReference type="PANTHER" id="PTHR22762:SF120">
    <property type="entry name" value="HETEROGLYCAN GLUCOSIDASE 1"/>
    <property type="match status" value="1"/>
</dbReference>
<evidence type="ECO:0000256" key="2">
    <source>
        <dbReference type="RuleBase" id="RU361185"/>
    </source>
</evidence>
<dbReference type="VEuPathDB" id="AmoebaDB:FDP41_002754"/>
<dbReference type="EMBL" id="VFQX01000030">
    <property type="protein sequence ID" value="KAF0978239.1"/>
    <property type="molecule type" value="Genomic_DNA"/>
</dbReference>
<dbReference type="InterPro" id="IPR013780">
    <property type="entry name" value="Glyco_hydro_b"/>
</dbReference>
<evidence type="ECO:0000313" key="7">
    <source>
        <dbReference type="Proteomes" id="UP000444721"/>
    </source>
</evidence>
<dbReference type="Pfam" id="PF21365">
    <property type="entry name" value="Glyco_hydro_31_3rd"/>
    <property type="match status" value="1"/>
</dbReference>
<evidence type="ECO:0000256" key="1">
    <source>
        <dbReference type="ARBA" id="ARBA00007806"/>
    </source>
</evidence>
<dbReference type="Gene3D" id="2.60.40.1180">
    <property type="entry name" value="Golgi alpha-mannosidase II"/>
    <property type="match status" value="2"/>
</dbReference>
<organism evidence="6 7">
    <name type="scientific">Naegleria fowleri</name>
    <name type="common">Brain eating amoeba</name>
    <dbReference type="NCBI Taxonomy" id="5763"/>
    <lineage>
        <taxon>Eukaryota</taxon>
        <taxon>Discoba</taxon>
        <taxon>Heterolobosea</taxon>
        <taxon>Tetramitia</taxon>
        <taxon>Eutetramitia</taxon>
        <taxon>Vahlkampfiidae</taxon>
        <taxon>Naegleria</taxon>
    </lineage>
</organism>
<feature type="domain" description="Glycoside hydrolase family 31 N-terminal" evidence="4">
    <location>
        <begin position="124"/>
        <end position="234"/>
    </location>
</feature>
<dbReference type="GO" id="GO:0005975">
    <property type="term" value="P:carbohydrate metabolic process"/>
    <property type="evidence" value="ECO:0007669"/>
    <property type="project" value="InterPro"/>
</dbReference>
<dbReference type="GeneID" id="68109972"/>
<dbReference type="OrthoDB" id="1334205at2759"/>
<evidence type="ECO:0000259" key="5">
    <source>
        <dbReference type="Pfam" id="PF21365"/>
    </source>
</evidence>
<keyword evidence="2" id="KW-0378">Hydrolase</keyword>
<keyword evidence="2" id="KW-0326">Glycosidase</keyword>